<sequence>MYYDLLPRIKNAVQRKKESILVPFSKFDFAVLRVLVDTKYLEDAQKKSVGKRTMIEIKLRYANGQPVLSDFKLISKPSRRQYAGADALRSVKQGYGISIISTPSGVMSGASARKKNVGGEYLFQVW</sequence>
<dbReference type="FunFam" id="3.30.1490.10:FF:000001">
    <property type="entry name" value="30S ribosomal protein S8"/>
    <property type="match status" value="1"/>
</dbReference>
<evidence type="ECO:0000256" key="1">
    <source>
        <dbReference type="ARBA" id="ARBA00006471"/>
    </source>
</evidence>
<comment type="similarity">
    <text evidence="1 6">Belongs to the universal ribosomal protein uS8 family.</text>
</comment>
<dbReference type="PROSITE" id="PS00053">
    <property type="entry name" value="RIBOSOMAL_S8"/>
    <property type="match status" value="1"/>
</dbReference>
<dbReference type="NCBIfam" id="NF001109">
    <property type="entry name" value="PRK00136.1"/>
    <property type="match status" value="1"/>
</dbReference>
<evidence type="ECO:0000256" key="2">
    <source>
        <dbReference type="ARBA" id="ARBA00022980"/>
    </source>
</evidence>
<evidence type="ECO:0000256" key="3">
    <source>
        <dbReference type="ARBA" id="ARBA00023274"/>
    </source>
</evidence>
<dbReference type="InterPro" id="IPR047863">
    <property type="entry name" value="Ribosomal_uS8_CS"/>
</dbReference>
<comment type="caution">
    <text evidence="7">The sequence shown here is derived from an EMBL/GenBank/DDBJ whole genome shotgun (WGS) entry which is preliminary data.</text>
</comment>
<keyword evidence="2 6" id="KW-0689">Ribosomal protein</keyword>
<accession>A0A1G2CMC7</accession>
<dbReference type="GO" id="GO:0005840">
    <property type="term" value="C:ribosome"/>
    <property type="evidence" value="ECO:0007669"/>
    <property type="project" value="UniProtKB-KW"/>
</dbReference>
<evidence type="ECO:0000313" key="7">
    <source>
        <dbReference type="EMBL" id="OGZ01910.1"/>
    </source>
</evidence>
<dbReference type="EMBL" id="MHLB01000028">
    <property type="protein sequence ID" value="OGZ01910.1"/>
    <property type="molecule type" value="Genomic_DNA"/>
</dbReference>
<evidence type="ECO:0000256" key="4">
    <source>
        <dbReference type="ARBA" id="ARBA00035258"/>
    </source>
</evidence>
<keyword evidence="3 6" id="KW-0687">Ribonucleoprotein</keyword>
<dbReference type="InterPro" id="IPR035987">
    <property type="entry name" value="Ribosomal_uS8_sf"/>
</dbReference>
<evidence type="ECO:0000256" key="6">
    <source>
        <dbReference type="RuleBase" id="RU003660"/>
    </source>
</evidence>
<dbReference type="Pfam" id="PF00410">
    <property type="entry name" value="Ribosomal_S8"/>
    <property type="match status" value="1"/>
</dbReference>
<gene>
    <name evidence="7" type="ORF">A2946_02640</name>
</gene>
<dbReference type="Gene3D" id="3.30.1370.30">
    <property type="match status" value="1"/>
</dbReference>
<evidence type="ECO:0000313" key="8">
    <source>
        <dbReference type="Proteomes" id="UP000178348"/>
    </source>
</evidence>
<dbReference type="GO" id="GO:0005737">
    <property type="term" value="C:cytoplasm"/>
    <property type="evidence" value="ECO:0007669"/>
    <property type="project" value="UniProtKB-ARBA"/>
</dbReference>
<proteinExistence type="inferred from homology"/>
<dbReference type="Gene3D" id="3.30.1490.10">
    <property type="match status" value="1"/>
</dbReference>
<dbReference type="Proteomes" id="UP000178348">
    <property type="component" value="Unassembled WGS sequence"/>
</dbReference>
<protein>
    <recommendedName>
        <fullName evidence="4">Small ribosomal subunit protein uS8</fullName>
    </recommendedName>
    <alternativeName>
        <fullName evidence="5">30S ribosomal protein S8</fullName>
    </alternativeName>
</protein>
<reference evidence="7 8" key="1">
    <citation type="journal article" date="2016" name="Nat. Commun.">
        <title>Thousands of microbial genomes shed light on interconnected biogeochemical processes in an aquifer system.</title>
        <authorList>
            <person name="Anantharaman K."/>
            <person name="Brown C.T."/>
            <person name="Hug L.A."/>
            <person name="Sharon I."/>
            <person name="Castelle C.J."/>
            <person name="Probst A.J."/>
            <person name="Thomas B.C."/>
            <person name="Singh A."/>
            <person name="Wilkins M.J."/>
            <person name="Karaoz U."/>
            <person name="Brodie E.L."/>
            <person name="Williams K.H."/>
            <person name="Hubbard S.S."/>
            <person name="Banfield J.F."/>
        </authorList>
    </citation>
    <scope>NUCLEOTIDE SEQUENCE [LARGE SCALE GENOMIC DNA]</scope>
</reference>
<organism evidence="7 8">
    <name type="scientific">Candidatus Liptonbacteria bacterium RIFCSPLOWO2_01_FULL_53_13</name>
    <dbReference type="NCBI Taxonomy" id="1798651"/>
    <lineage>
        <taxon>Bacteria</taxon>
        <taxon>Candidatus Liptoniibacteriota</taxon>
    </lineage>
</organism>
<dbReference type="AlphaFoldDB" id="A0A1G2CMC7"/>
<name>A0A1G2CMC7_9BACT</name>
<dbReference type="GO" id="GO:0006412">
    <property type="term" value="P:translation"/>
    <property type="evidence" value="ECO:0007669"/>
    <property type="project" value="InterPro"/>
</dbReference>
<dbReference type="PANTHER" id="PTHR11758">
    <property type="entry name" value="40S RIBOSOMAL PROTEIN S15A"/>
    <property type="match status" value="1"/>
</dbReference>
<dbReference type="GO" id="GO:1990904">
    <property type="term" value="C:ribonucleoprotein complex"/>
    <property type="evidence" value="ECO:0007669"/>
    <property type="project" value="UniProtKB-KW"/>
</dbReference>
<evidence type="ECO:0000256" key="5">
    <source>
        <dbReference type="ARBA" id="ARBA00035525"/>
    </source>
</evidence>
<dbReference type="InterPro" id="IPR000630">
    <property type="entry name" value="Ribosomal_uS8"/>
</dbReference>
<dbReference type="GO" id="GO:0003735">
    <property type="term" value="F:structural constituent of ribosome"/>
    <property type="evidence" value="ECO:0007669"/>
    <property type="project" value="InterPro"/>
</dbReference>
<dbReference type="SUPFAM" id="SSF56047">
    <property type="entry name" value="Ribosomal protein S8"/>
    <property type="match status" value="1"/>
</dbReference>